<name>A0A0C2XKQ7_HEBCY</name>
<dbReference type="OrthoDB" id="3536723at2759"/>
<sequence>MMVIWPQRIIDKYPLQNDAGLKTVITEDSRATVMKPTSYFMLAFWAPLLLLLVNLSSYGGFVLAFLLPGDTIPLGILPEYLKLLKLCKDAGDNAYVGVLYQGGNEVTFNFNTCYPYSIDGKLAEMAVFCKAATCYSNPNPDCSGGAVPPVPVPVVAGLTLINALDWVQFLGQGATCQRNGLS</sequence>
<evidence type="ECO:0000313" key="3">
    <source>
        <dbReference type="Proteomes" id="UP000053424"/>
    </source>
</evidence>
<keyword evidence="1" id="KW-1133">Transmembrane helix</keyword>
<dbReference type="AlphaFoldDB" id="A0A0C2XKQ7"/>
<organism evidence="2 3">
    <name type="scientific">Hebeloma cylindrosporum</name>
    <dbReference type="NCBI Taxonomy" id="76867"/>
    <lineage>
        <taxon>Eukaryota</taxon>
        <taxon>Fungi</taxon>
        <taxon>Dikarya</taxon>
        <taxon>Basidiomycota</taxon>
        <taxon>Agaricomycotina</taxon>
        <taxon>Agaricomycetes</taxon>
        <taxon>Agaricomycetidae</taxon>
        <taxon>Agaricales</taxon>
        <taxon>Agaricineae</taxon>
        <taxon>Hymenogastraceae</taxon>
        <taxon>Hebeloma</taxon>
    </lineage>
</organism>
<feature type="transmembrane region" description="Helical" evidence="1">
    <location>
        <begin position="39"/>
        <end position="67"/>
    </location>
</feature>
<evidence type="ECO:0000256" key="1">
    <source>
        <dbReference type="SAM" id="Phobius"/>
    </source>
</evidence>
<reference evidence="2 3" key="1">
    <citation type="submission" date="2014-04" db="EMBL/GenBank/DDBJ databases">
        <authorList>
            <consortium name="DOE Joint Genome Institute"/>
            <person name="Kuo A."/>
            <person name="Gay G."/>
            <person name="Dore J."/>
            <person name="Kohler A."/>
            <person name="Nagy L.G."/>
            <person name="Floudas D."/>
            <person name="Copeland A."/>
            <person name="Barry K.W."/>
            <person name="Cichocki N."/>
            <person name="Veneault-Fourrey C."/>
            <person name="LaButti K."/>
            <person name="Lindquist E.A."/>
            <person name="Lipzen A."/>
            <person name="Lundell T."/>
            <person name="Morin E."/>
            <person name="Murat C."/>
            <person name="Sun H."/>
            <person name="Tunlid A."/>
            <person name="Henrissat B."/>
            <person name="Grigoriev I.V."/>
            <person name="Hibbett D.S."/>
            <person name="Martin F."/>
            <person name="Nordberg H.P."/>
            <person name="Cantor M.N."/>
            <person name="Hua S.X."/>
        </authorList>
    </citation>
    <scope>NUCLEOTIDE SEQUENCE [LARGE SCALE GENOMIC DNA]</scope>
    <source>
        <strain evidence="3">h7</strain>
    </source>
</reference>
<keyword evidence="3" id="KW-1185">Reference proteome</keyword>
<evidence type="ECO:0000313" key="2">
    <source>
        <dbReference type="EMBL" id="KIM38348.1"/>
    </source>
</evidence>
<keyword evidence="1" id="KW-0472">Membrane</keyword>
<gene>
    <name evidence="2" type="ORF">M413DRAFT_447838</name>
</gene>
<dbReference type="EMBL" id="KN831791">
    <property type="protein sequence ID" value="KIM38348.1"/>
    <property type="molecule type" value="Genomic_DNA"/>
</dbReference>
<dbReference type="HOGENOM" id="CLU_1482145_0_0_1"/>
<accession>A0A0C2XKQ7</accession>
<keyword evidence="1" id="KW-0812">Transmembrane</keyword>
<proteinExistence type="predicted"/>
<protein>
    <submittedName>
        <fullName evidence="2">Uncharacterized protein</fullName>
    </submittedName>
</protein>
<reference evidence="3" key="2">
    <citation type="submission" date="2015-01" db="EMBL/GenBank/DDBJ databases">
        <title>Evolutionary Origins and Diversification of the Mycorrhizal Mutualists.</title>
        <authorList>
            <consortium name="DOE Joint Genome Institute"/>
            <consortium name="Mycorrhizal Genomics Consortium"/>
            <person name="Kohler A."/>
            <person name="Kuo A."/>
            <person name="Nagy L.G."/>
            <person name="Floudas D."/>
            <person name="Copeland A."/>
            <person name="Barry K.W."/>
            <person name="Cichocki N."/>
            <person name="Veneault-Fourrey C."/>
            <person name="LaButti K."/>
            <person name="Lindquist E.A."/>
            <person name="Lipzen A."/>
            <person name="Lundell T."/>
            <person name="Morin E."/>
            <person name="Murat C."/>
            <person name="Riley R."/>
            <person name="Ohm R."/>
            <person name="Sun H."/>
            <person name="Tunlid A."/>
            <person name="Henrissat B."/>
            <person name="Grigoriev I.V."/>
            <person name="Hibbett D.S."/>
            <person name="Martin F."/>
        </authorList>
    </citation>
    <scope>NUCLEOTIDE SEQUENCE [LARGE SCALE GENOMIC DNA]</scope>
    <source>
        <strain evidence="3">h7</strain>
    </source>
</reference>
<dbReference type="Proteomes" id="UP000053424">
    <property type="component" value="Unassembled WGS sequence"/>
</dbReference>